<protein>
    <recommendedName>
        <fullName evidence="5">Oxysterol-binding protein</fullName>
    </recommendedName>
</protein>
<dbReference type="GO" id="GO:0016020">
    <property type="term" value="C:membrane"/>
    <property type="evidence" value="ECO:0007669"/>
    <property type="project" value="TreeGrafter"/>
</dbReference>
<feature type="compositionally biased region" description="Basic and acidic residues" evidence="2">
    <location>
        <begin position="290"/>
        <end position="314"/>
    </location>
</feature>
<dbReference type="PANTHER" id="PTHR10972">
    <property type="entry name" value="OXYSTEROL-BINDING PROTEIN-RELATED"/>
    <property type="match status" value="1"/>
</dbReference>
<feature type="region of interest" description="Disordered" evidence="2">
    <location>
        <begin position="229"/>
        <end position="314"/>
    </location>
</feature>
<accession>A0A6A5UNC7</accession>
<dbReference type="PANTHER" id="PTHR10972:SF92">
    <property type="entry name" value="OXYSTEROL BINDING PROTEIN"/>
    <property type="match status" value="1"/>
</dbReference>
<dbReference type="Pfam" id="PF01237">
    <property type="entry name" value="Oxysterol_BP"/>
    <property type="match status" value="1"/>
</dbReference>
<keyword evidence="4" id="KW-1185">Reference proteome</keyword>
<proteinExistence type="inferred from homology"/>
<dbReference type="SUPFAM" id="SSF144000">
    <property type="entry name" value="Oxysterol-binding protein-like"/>
    <property type="match status" value="1"/>
</dbReference>
<dbReference type="Gene3D" id="3.30.70.3490">
    <property type="match status" value="1"/>
</dbReference>
<dbReference type="InterPro" id="IPR037239">
    <property type="entry name" value="OSBP_sf"/>
</dbReference>
<dbReference type="GO" id="GO:0008142">
    <property type="term" value="F:oxysterol binding"/>
    <property type="evidence" value="ECO:0007669"/>
    <property type="project" value="TreeGrafter"/>
</dbReference>
<dbReference type="Gene3D" id="2.40.160.120">
    <property type="match status" value="1"/>
</dbReference>
<sequence length="334" mass="37342">INRDKKGYALLHIDKYEENYLIPVPNMKIKGVLGGTSYPELVSNNSIISSNGIISEIKFGGKSLLGFGGGSKNSFEARIYRTSAPKDNLYTAKGSWNGSFSIIDTRSGQEGEQYDVNAEASVPITVADLLEQDPWESRRAWSAVVEALRRGDMQGTAHAKFEIEEGQRQMRRDEKARGEYWEPLFFQRLENDPVFDKLSSADKNFFTVDPEGGVWKIKTDAIANVRKPYHGDLLPTGQISKNESMQTKKEDENPGSEQQSPETHQHLHTDQMTGAAQCSGEPTKGIQQMKLDRGPKDILQEAKTTDAGDDARMDSFQDTQIEAFLRAKYQSAPR</sequence>
<dbReference type="AlphaFoldDB" id="A0A6A5UNC7"/>
<reference evidence="3" key="1">
    <citation type="journal article" date="2020" name="Stud. Mycol.">
        <title>101 Dothideomycetes genomes: a test case for predicting lifestyles and emergence of pathogens.</title>
        <authorList>
            <person name="Haridas S."/>
            <person name="Albert R."/>
            <person name="Binder M."/>
            <person name="Bloem J."/>
            <person name="Labutti K."/>
            <person name="Salamov A."/>
            <person name="Andreopoulos B."/>
            <person name="Baker S."/>
            <person name="Barry K."/>
            <person name="Bills G."/>
            <person name="Bluhm B."/>
            <person name="Cannon C."/>
            <person name="Castanera R."/>
            <person name="Culley D."/>
            <person name="Daum C."/>
            <person name="Ezra D."/>
            <person name="Gonzalez J."/>
            <person name="Henrissat B."/>
            <person name="Kuo A."/>
            <person name="Liang C."/>
            <person name="Lipzen A."/>
            <person name="Lutzoni F."/>
            <person name="Magnuson J."/>
            <person name="Mondo S."/>
            <person name="Nolan M."/>
            <person name="Ohm R."/>
            <person name="Pangilinan J."/>
            <person name="Park H.-J."/>
            <person name="Ramirez L."/>
            <person name="Alfaro M."/>
            <person name="Sun H."/>
            <person name="Tritt A."/>
            <person name="Yoshinaga Y."/>
            <person name="Zwiers L.-H."/>
            <person name="Turgeon B."/>
            <person name="Goodwin S."/>
            <person name="Spatafora J."/>
            <person name="Crous P."/>
            <person name="Grigoriev I."/>
        </authorList>
    </citation>
    <scope>NUCLEOTIDE SEQUENCE</scope>
    <source>
        <strain evidence="3">CBS 107.79</strain>
    </source>
</reference>
<dbReference type="OrthoDB" id="14833at2759"/>
<name>A0A6A5UNC7_9PLEO</name>
<dbReference type="GO" id="GO:0005829">
    <property type="term" value="C:cytosol"/>
    <property type="evidence" value="ECO:0007669"/>
    <property type="project" value="TreeGrafter"/>
</dbReference>
<dbReference type="Proteomes" id="UP000800036">
    <property type="component" value="Unassembled WGS sequence"/>
</dbReference>
<dbReference type="InterPro" id="IPR000648">
    <property type="entry name" value="Oxysterol-bd"/>
</dbReference>
<dbReference type="EMBL" id="ML976750">
    <property type="protein sequence ID" value="KAF1966174.1"/>
    <property type="molecule type" value="Genomic_DNA"/>
</dbReference>
<evidence type="ECO:0000313" key="3">
    <source>
        <dbReference type="EMBL" id="KAF1966174.1"/>
    </source>
</evidence>
<gene>
    <name evidence="3" type="ORF">BU23DRAFT_487434</name>
</gene>
<evidence type="ECO:0000313" key="4">
    <source>
        <dbReference type="Proteomes" id="UP000800036"/>
    </source>
</evidence>
<organism evidence="3 4">
    <name type="scientific">Bimuria novae-zelandiae CBS 107.79</name>
    <dbReference type="NCBI Taxonomy" id="1447943"/>
    <lineage>
        <taxon>Eukaryota</taxon>
        <taxon>Fungi</taxon>
        <taxon>Dikarya</taxon>
        <taxon>Ascomycota</taxon>
        <taxon>Pezizomycotina</taxon>
        <taxon>Dothideomycetes</taxon>
        <taxon>Pleosporomycetidae</taxon>
        <taxon>Pleosporales</taxon>
        <taxon>Massarineae</taxon>
        <taxon>Didymosphaeriaceae</taxon>
        <taxon>Bimuria</taxon>
    </lineage>
</organism>
<evidence type="ECO:0000256" key="1">
    <source>
        <dbReference type="ARBA" id="ARBA00008842"/>
    </source>
</evidence>
<evidence type="ECO:0008006" key="5">
    <source>
        <dbReference type="Google" id="ProtNLM"/>
    </source>
</evidence>
<evidence type="ECO:0000256" key="2">
    <source>
        <dbReference type="SAM" id="MobiDB-lite"/>
    </source>
</evidence>
<comment type="similarity">
    <text evidence="1">Belongs to the OSBP family.</text>
</comment>
<feature type="non-terminal residue" evidence="3">
    <location>
        <position position="1"/>
    </location>
</feature>